<dbReference type="GO" id="GO:0035725">
    <property type="term" value="P:sodium ion transmembrane transport"/>
    <property type="evidence" value="ECO:0007669"/>
    <property type="project" value="TreeGrafter"/>
</dbReference>
<dbReference type="GO" id="GO:0098855">
    <property type="term" value="C:HCN channel complex"/>
    <property type="evidence" value="ECO:0007669"/>
    <property type="project" value="TreeGrafter"/>
</dbReference>
<reference evidence="4" key="1">
    <citation type="submission" date="2025-08" db="UniProtKB">
        <authorList>
            <consortium name="RefSeq"/>
        </authorList>
    </citation>
    <scope>IDENTIFICATION</scope>
</reference>
<feature type="transmembrane region" description="Helical" evidence="1">
    <location>
        <begin position="160"/>
        <end position="179"/>
    </location>
</feature>
<dbReference type="AlphaFoldDB" id="A0A7E5VG23"/>
<keyword evidence="1" id="KW-0472">Membrane</keyword>
<sequence>MAHKKHKCDLDLGSDSMLPKETNKIRKWLRSIRKLGQLTKHHPMTFEYFRSYSAVVAERQRQLLEEGGRVIHPFSLFSLIWNTFMIVVNLTHMGVSTFRLFFILRHIGRMRIHHNDQVLLVAHAICFLDILVRMNTGYAKPKEKTVVMVKSRILCHYFRSWFLVDLLSCMPFAYIALSYRCRPQFILIAHMMAVLRTSRIYMVHNNLKIFLRIFTESYIVHGLVGLAVIFLITAHWCSCLMYLPAIFHYYWWEYMSTEYNYYLRVHGPNDLLLYSWEVRYNKAILITLSAFFGTGFTMFRSNEPEEIIIHAAIIVYAAMFMVFALVFLIKSYLTLFGSSLRYHGLMNQVEEYMKYRQFPTVLKKRVFAFYQYRYQGRYFKEEADLNCLSDELRDEIKLHTCRTLVNKVKLFEGVPANVVGTVLGCLRPEVFLSNDLVVRAGDIGDCMYFIATGTVAVYSLKGVEVCHLEDGTHFGEVALLMKDSKRVATVVAVEITQLYRLDARDFNNFVLSHPTLYGRIEALASRRMHETVLLDDNFRRERQKLAEQQQTDVADNN</sequence>
<dbReference type="Pfam" id="PF00027">
    <property type="entry name" value="cNMP_binding"/>
    <property type="match status" value="1"/>
</dbReference>
<dbReference type="GeneID" id="113493417"/>
<proteinExistence type="predicted"/>
<protein>
    <submittedName>
        <fullName evidence="4">Potassium/sodium hyperpolarization-activated cyclic nucleotide-gated channel 3-like</fullName>
    </submittedName>
</protein>
<dbReference type="GO" id="GO:0005249">
    <property type="term" value="F:voltage-gated potassium channel activity"/>
    <property type="evidence" value="ECO:0007669"/>
    <property type="project" value="TreeGrafter"/>
</dbReference>
<dbReference type="SMART" id="SM00100">
    <property type="entry name" value="cNMP"/>
    <property type="match status" value="1"/>
</dbReference>
<evidence type="ECO:0000259" key="2">
    <source>
        <dbReference type="PROSITE" id="PS50042"/>
    </source>
</evidence>
<dbReference type="PANTHER" id="PTHR45689:SF14">
    <property type="entry name" value="CYCLIC NUCLEOTIDE-GATED CATION CHANNEL SUBUNIT A-LIKE PROTEIN"/>
    <property type="match status" value="1"/>
</dbReference>
<dbReference type="CDD" id="cd00038">
    <property type="entry name" value="CAP_ED"/>
    <property type="match status" value="1"/>
</dbReference>
<dbReference type="Gene3D" id="1.10.287.630">
    <property type="entry name" value="Helix hairpin bin"/>
    <property type="match status" value="1"/>
</dbReference>
<evidence type="ECO:0000313" key="4">
    <source>
        <dbReference type="RefSeq" id="XP_026727191.1"/>
    </source>
</evidence>
<dbReference type="InterPro" id="IPR018488">
    <property type="entry name" value="cNMP-bd_CS"/>
</dbReference>
<organism evidence="3 4">
    <name type="scientific">Trichoplusia ni</name>
    <name type="common">Cabbage looper</name>
    <dbReference type="NCBI Taxonomy" id="7111"/>
    <lineage>
        <taxon>Eukaryota</taxon>
        <taxon>Metazoa</taxon>
        <taxon>Ecdysozoa</taxon>
        <taxon>Arthropoda</taxon>
        <taxon>Hexapoda</taxon>
        <taxon>Insecta</taxon>
        <taxon>Pterygota</taxon>
        <taxon>Neoptera</taxon>
        <taxon>Endopterygota</taxon>
        <taxon>Lepidoptera</taxon>
        <taxon>Glossata</taxon>
        <taxon>Ditrysia</taxon>
        <taxon>Noctuoidea</taxon>
        <taxon>Noctuidae</taxon>
        <taxon>Plusiinae</taxon>
        <taxon>Trichoplusia</taxon>
    </lineage>
</organism>
<dbReference type="RefSeq" id="XP_026727191.1">
    <property type="nucleotide sequence ID" value="XM_026871390.1"/>
</dbReference>
<dbReference type="Proteomes" id="UP000322000">
    <property type="component" value="Chromosome 4"/>
</dbReference>
<keyword evidence="1" id="KW-0812">Transmembrane</keyword>
<feature type="transmembrane region" description="Helical" evidence="1">
    <location>
        <begin position="79"/>
        <end position="102"/>
    </location>
</feature>
<dbReference type="InterPro" id="IPR018490">
    <property type="entry name" value="cNMP-bd_dom_sf"/>
</dbReference>
<dbReference type="PROSITE" id="PS50042">
    <property type="entry name" value="CNMP_BINDING_3"/>
    <property type="match status" value="1"/>
</dbReference>
<dbReference type="KEGG" id="tnl:113493417"/>
<feature type="transmembrane region" description="Helical" evidence="1">
    <location>
        <begin position="223"/>
        <end position="251"/>
    </location>
</feature>
<dbReference type="PROSITE" id="PS00888">
    <property type="entry name" value="CNMP_BINDING_1"/>
    <property type="match status" value="1"/>
</dbReference>
<name>A0A7E5VG23_TRINI</name>
<dbReference type="InterPro" id="IPR051413">
    <property type="entry name" value="K/Na_HCN_channel"/>
</dbReference>
<feature type="domain" description="Cyclic nucleotide-binding" evidence="2">
    <location>
        <begin position="410"/>
        <end position="510"/>
    </location>
</feature>
<evidence type="ECO:0000256" key="1">
    <source>
        <dbReference type="SAM" id="Phobius"/>
    </source>
</evidence>
<gene>
    <name evidence="4" type="primary">LOC113493417</name>
</gene>
<dbReference type="InterPro" id="IPR014710">
    <property type="entry name" value="RmlC-like_jellyroll"/>
</dbReference>
<accession>A0A7E5VG23</accession>
<dbReference type="GO" id="GO:0003254">
    <property type="term" value="P:regulation of membrane depolarization"/>
    <property type="evidence" value="ECO:0007669"/>
    <property type="project" value="TreeGrafter"/>
</dbReference>
<dbReference type="PANTHER" id="PTHR45689">
    <property type="entry name" value="I[[H]] CHANNEL, ISOFORM E"/>
    <property type="match status" value="1"/>
</dbReference>
<keyword evidence="1" id="KW-1133">Transmembrane helix</keyword>
<dbReference type="Gene3D" id="1.10.287.70">
    <property type="match status" value="1"/>
</dbReference>
<feature type="transmembrane region" description="Helical" evidence="1">
    <location>
        <begin position="185"/>
        <end position="202"/>
    </location>
</feature>
<dbReference type="SUPFAM" id="SSF51206">
    <property type="entry name" value="cAMP-binding domain-like"/>
    <property type="match status" value="1"/>
</dbReference>
<dbReference type="OrthoDB" id="2021138at2759"/>
<evidence type="ECO:0000313" key="3">
    <source>
        <dbReference type="Proteomes" id="UP000322000"/>
    </source>
</evidence>
<dbReference type="Gene3D" id="2.60.120.10">
    <property type="entry name" value="Jelly Rolls"/>
    <property type="match status" value="1"/>
</dbReference>
<dbReference type="InParanoid" id="A0A7E5VG23"/>
<feature type="transmembrane region" description="Helical" evidence="1">
    <location>
        <begin position="280"/>
        <end position="299"/>
    </location>
</feature>
<keyword evidence="3" id="KW-1185">Reference proteome</keyword>
<feature type="transmembrane region" description="Helical" evidence="1">
    <location>
        <begin position="311"/>
        <end position="333"/>
    </location>
</feature>
<dbReference type="InterPro" id="IPR000595">
    <property type="entry name" value="cNMP-bd_dom"/>
</dbReference>